<evidence type="ECO:0000313" key="3">
    <source>
        <dbReference type="Proteomes" id="UP000479132"/>
    </source>
</evidence>
<comment type="caution">
    <text evidence="2">The sequence shown here is derived from an EMBL/GenBank/DDBJ whole genome shotgun (WGS) entry which is preliminary data.</text>
</comment>
<protein>
    <submittedName>
        <fullName evidence="2">Alpha/beta hydrolase</fullName>
    </submittedName>
</protein>
<proteinExistence type="predicted"/>
<dbReference type="SUPFAM" id="SSF53474">
    <property type="entry name" value="alpha/beta-Hydrolases"/>
    <property type="match status" value="1"/>
</dbReference>
<dbReference type="Proteomes" id="UP000479132">
    <property type="component" value="Unassembled WGS sequence"/>
</dbReference>
<sequence length="229" mass="26883">MADCQFIALHGWGFDRHIWDHWETELSKYGNFQTYDRGYFDNPQEIKVDNSGGPVVLISHSFGLHWITKNLLEAADLLIITGGFLYFHPYAAQYKRRSRLIVQEMVNELEINPEKVLQRFYDNCFSPLEAEEIAYEELNLQLLLEDLQRLQDSRLDAEILKKVGKVCILHGSQDQIVPYKKGRQIYNQLQQYAQYFELKNAGHALPKTHHRQCLEFVTPEIQQVIKEKV</sequence>
<reference evidence="2 3" key="1">
    <citation type="submission" date="2020-02" db="EMBL/GenBank/DDBJ databases">
        <title>Aliifodinibius halophilus 2W32, complete genome.</title>
        <authorList>
            <person name="Li Y."/>
            <person name="Wu S."/>
        </authorList>
    </citation>
    <scope>NUCLEOTIDE SEQUENCE [LARGE SCALE GENOMIC DNA]</scope>
    <source>
        <strain evidence="2 3">2W32</strain>
    </source>
</reference>
<dbReference type="RefSeq" id="WP_165265293.1">
    <property type="nucleotide sequence ID" value="NZ_JAALLS010000001.1"/>
</dbReference>
<feature type="domain" description="Serine aminopeptidase S33" evidence="1">
    <location>
        <begin position="30"/>
        <end position="205"/>
    </location>
</feature>
<name>A0A6M1T4U3_9BACT</name>
<accession>A0A6M1T4U3</accession>
<keyword evidence="2" id="KW-0378">Hydrolase</keyword>
<dbReference type="InterPro" id="IPR022742">
    <property type="entry name" value="Hydrolase_4"/>
</dbReference>
<dbReference type="EMBL" id="JAALLS010000001">
    <property type="protein sequence ID" value="NGP86981.1"/>
    <property type="molecule type" value="Genomic_DNA"/>
</dbReference>
<dbReference type="AlphaFoldDB" id="A0A6M1T4U3"/>
<gene>
    <name evidence="2" type="ORF">G3569_01340</name>
</gene>
<dbReference type="GO" id="GO:0016787">
    <property type="term" value="F:hydrolase activity"/>
    <property type="evidence" value="ECO:0007669"/>
    <property type="project" value="UniProtKB-KW"/>
</dbReference>
<dbReference type="InterPro" id="IPR029058">
    <property type="entry name" value="AB_hydrolase_fold"/>
</dbReference>
<evidence type="ECO:0000259" key="1">
    <source>
        <dbReference type="Pfam" id="PF12146"/>
    </source>
</evidence>
<dbReference type="Pfam" id="PF12146">
    <property type="entry name" value="Hydrolase_4"/>
    <property type="match status" value="1"/>
</dbReference>
<organism evidence="2 3">
    <name type="scientific">Fodinibius halophilus</name>
    <dbReference type="NCBI Taxonomy" id="1736908"/>
    <lineage>
        <taxon>Bacteria</taxon>
        <taxon>Pseudomonadati</taxon>
        <taxon>Balneolota</taxon>
        <taxon>Balneolia</taxon>
        <taxon>Balneolales</taxon>
        <taxon>Balneolaceae</taxon>
        <taxon>Fodinibius</taxon>
    </lineage>
</organism>
<evidence type="ECO:0000313" key="2">
    <source>
        <dbReference type="EMBL" id="NGP86981.1"/>
    </source>
</evidence>
<keyword evidence="3" id="KW-1185">Reference proteome</keyword>
<dbReference type="Gene3D" id="3.40.50.1820">
    <property type="entry name" value="alpha/beta hydrolase"/>
    <property type="match status" value="1"/>
</dbReference>